<evidence type="ECO:0000259" key="2">
    <source>
        <dbReference type="Pfam" id="PF13280"/>
    </source>
</evidence>
<dbReference type="InterPro" id="IPR026881">
    <property type="entry name" value="WYL_dom"/>
</dbReference>
<sequence>MSQSKTERQLNLVICLLATRRFLSAQEIRATVHGYGDVESDTAFKRMFERDKKELRDAGIPIITGRHDPLSDEDGYRIARDDYELPPIDLRPDEAAVLGLAARAWRHAVLGEAAANALLKLRSVGVPVDAAALPAVTPVLGADEPAFPSVWQAVRDRRPISFDYRKPGEDTPQRRELEPWGVANVAGHWYVAGYDRDRRARRVFRLSRIVGDVQIHTSAPPVQVPKDVDVRSLINARPPEPEQVAVLEARTDAAHALRRAARRIVAGERTGGTGWDVVEYPYVDEADLAARVAEYGEHVVVREPEQARKAVVAHLRAVVAAPVAAATDEDPPAPLPGTPRPPASRRAGTSTEQLRRLLMLVPYALSHDVRVSEVAAHFGLTEKQVLKDLSLLWMCGLPGYTPGDLIDVDVEAAAETGEIIISNADTLAAPLRLTADEAASLVVGLRLLRDLPGVDSVALARVEQKLRDVAGAAGQLADAVDVRVDDNPEVAELRHRIGKALESGSRVHLRYLSGYADRVSEREVDPMRLVVQDGHYFLEGWCRLRRDVRLFRLDRILELDVLPVAAEVPAGVRSRDLSSGVLQRSADDAFVTFELEPAARWVTEEYVCSEVQELPGGRVRATLRTPEPGWAVRLALRLGATGRLVAPGELAARVRELAERALQRYAEERPDVPQR</sequence>
<evidence type="ECO:0000259" key="4">
    <source>
        <dbReference type="Pfam" id="PF25583"/>
    </source>
</evidence>
<feature type="region of interest" description="Disordered" evidence="1">
    <location>
        <begin position="325"/>
        <end position="349"/>
    </location>
</feature>
<feature type="compositionally biased region" description="Pro residues" evidence="1">
    <location>
        <begin position="332"/>
        <end position="342"/>
    </location>
</feature>
<gene>
    <name evidence="5" type="ORF">TM51_09136</name>
</gene>
<evidence type="ECO:0000259" key="3">
    <source>
        <dbReference type="Pfam" id="PF19187"/>
    </source>
</evidence>
<feature type="domain" description="WCX" evidence="4">
    <location>
        <begin position="597"/>
        <end position="662"/>
    </location>
</feature>
<comment type="caution">
    <text evidence="5">The sequence shown here is derived from an EMBL/GenBank/DDBJ whole genome shotgun (WGS) entry which is preliminary data.</text>
</comment>
<dbReference type="RefSeq" id="WP_016188820.1">
    <property type="nucleotide sequence ID" value="NZ_AOSG01000049.1"/>
</dbReference>
<feature type="domain" description="WCX" evidence="4">
    <location>
        <begin position="245"/>
        <end position="318"/>
    </location>
</feature>
<protein>
    <submittedName>
        <fullName evidence="5">Transcriptional regulator</fullName>
    </submittedName>
</protein>
<evidence type="ECO:0000256" key="1">
    <source>
        <dbReference type="SAM" id="MobiDB-lite"/>
    </source>
</evidence>
<dbReference type="InterPro" id="IPR043839">
    <property type="entry name" value="PafC_HTH"/>
</dbReference>
<dbReference type="Pfam" id="PF13280">
    <property type="entry name" value="WYL"/>
    <property type="match status" value="2"/>
</dbReference>
<proteinExistence type="predicted"/>
<dbReference type="PANTHER" id="PTHR34580:SF1">
    <property type="entry name" value="PROTEIN PAFC"/>
    <property type="match status" value="1"/>
</dbReference>
<accession>A0A9P2TAH7</accession>
<feature type="domain" description="PafC HTH" evidence="3">
    <location>
        <begin position="352"/>
        <end position="467"/>
    </location>
</feature>
<evidence type="ECO:0000313" key="6">
    <source>
        <dbReference type="Proteomes" id="UP000014184"/>
    </source>
</evidence>
<dbReference type="Pfam" id="PF25583">
    <property type="entry name" value="WCX"/>
    <property type="match status" value="2"/>
</dbReference>
<name>A0A9P2TAH7_THEFU</name>
<dbReference type="EMBL" id="AOSG01000049">
    <property type="protein sequence ID" value="EOR71153.1"/>
    <property type="molecule type" value="Genomic_DNA"/>
</dbReference>
<keyword evidence="6" id="KW-1185">Reference proteome</keyword>
<dbReference type="InterPro" id="IPR051534">
    <property type="entry name" value="CBASS_pafABC_assoc_protein"/>
</dbReference>
<evidence type="ECO:0000313" key="5">
    <source>
        <dbReference type="EMBL" id="EOR71153.1"/>
    </source>
</evidence>
<dbReference type="Proteomes" id="UP000014184">
    <property type="component" value="Unassembled WGS sequence"/>
</dbReference>
<dbReference type="AlphaFoldDB" id="A0A9P2TAH7"/>
<feature type="domain" description="WYL" evidence="2">
    <location>
        <begin position="146"/>
        <end position="209"/>
    </location>
</feature>
<reference evidence="5 6" key="1">
    <citation type="journal article" date="2013" name="Genome Announc.">
        <title>Draft Genome Sequence of the Lignocellulose Decomposer Thermobifida fusca Strain TM51.</title>
        <authorList>
            <person name="Toth A."/>
            <person name="Barna T."/>
            <person name="Nagy I."/>
            <person name="Horvath B."/>
            <person name="Nagy I."/>
            <person name="Tancsics A."/>
            <person name="Kriszt B."/>
            <person name="Baka E."/>
            <person name="Fekete C."/>
            <person name="Kukolya J."/>
        </authorList>
    </citation>
    <scope>NUCLEOTIDE SEQUENCE [LARGE SCALE GENOMIC DNA]</scope>
    <source>
        <strain evidence="5 6">TM51</strain>
    </source>
</reference>
<dbReference type="Pfam" id="PF19187">
    <property type="entry name" value="HTH_PafC"/>
    <property type="match status" value="1"/>
</dbReference>
<dbReference type="PANTHER" id="PTHR34580">
    <property type="match status" value="1"/>
</dbReference>
<feature type="domain" description="WYL" evidence="2">
    <location>
        <begin position="496"/>
        <end position="560"/>
    </location>
</feature>
<organism evidence="5 6">
    <name type="scientific">Thermobifida fusca TM51</name>
    <dbReference type="NCBI Taxonomy" id="1169414"/>
    <lineage>
        <taxon>Bacteria</taxon>
        <taxon>Bacillati</taxon>
        <taxon>Actinomycetota</taxon>
        <taxon>Actinomycetes</taxon>
        <taxon>Streptosporangiales</taxon>
        <taxon>Nocardiopsidaceae</taxon>
        <taxon>Thermobifida</taxon>
    </lineage>
</organism>
<dbReference type="PROSITE" id="PS52050">
    <property type="entry name" value="WYL"/>
    <property type="match status" value="2"/>
</dbReference>
<dbReference type="InterPro" id="IPR057727">
    <property type="entry name" value="WCX_dom"/>
</dbReference>